<dbReference type="InterPro" id="IPR010445">
    <property type="entry name" value="LapA_dom"/>
</dbReference>
<feature type="transmembrane region" description="Helical" evidence="5">
    <location>
        <begin position="5"/>
        <end position="22"/>
    </location>
</feature>
<evidence type="ECO:0000256" key="1">
    <source>
        <dbReference type="ARBA" id="ARBA00022475"/>
    </source>
</evidence>
<evidence type="ECO:0000313" key="7">
    <source>
        <dbReference type="EMBL" id="PWK50857.1"/>
    </source>
</evidence>
<comment type="caution">
    <text evidence="7">The sequence shown here is derived from an EMBL/GenBank/DDBJ whole genome shotgun (WGS) entry which is preliminary data.</text>
</comment>
<keyword evidence="1" id="KW-1003">Cell membrane</keyword>
<accession>A0A316G8Q6</accession>
<organism evidence="7 8">
    <name type="scientific">Pleionea mediterranea</name>
    <dbReference type="NCBI Taxonomy" id="523701"/>
    <lineage>
        <taxon>Bacteria</taxon>
        <taxon>Pseudomonadati</taxon>
        <taxon>Pseudomonadota</taxon>
        <taxon>Gammaproteobacteria</taxon>
        <taxon>Oceanospirillales</taxon>
        <taxon>Pleioneaceae</taxon>
        <taxon>Pleionea</taxon>
    </lineage>
</organism>
<dbReference type="AlphaFoldDB" id="A0A316G8Q6"/>
<reference evidence="7 8" key="1">
    <citation type="submission" date="2018-05" db="EMBL/GenBank/DDBJ databases">
        <title>Genomic Encyclopedia of Type Strains, Phase IV (KMG-IV): sequencing the most valuable type-strain genomes for metagenomic binning, comparative biology and taxonomic classification.</title>
        <authorList>
            <person name="Goeker M."/>
        </authorList>
    </citation>
    <scope>NUCLEOTIDE SEQUENCE [LARGE SCALE GENOMIC DNA]</scope>
    <source>
        <strain evidence="7 8">DSM 25350</strain>
    </source>
</reference>
<dbReference type="Pfam" id="PF06305">
    <property type="entry name" value="LapA_dom"/>
    <property type="match status" value="1"/>
</dbReference>
<name>A0A316G8Q6_9GAMM</name>
<evidence type="ECO:0000256" key="4">
    <source>
        <dbReference type="ARBA" id="ARBA00023136"/>
    </source>
</evidence>
<keyword evidence="4 5" id="KW-0472">Membrane</keyword>
<keyword evidence="3 5" id="KW-1133">Transmembrane helix</keyword>
<keyword evidence="2 5" id="KW-0812">Transmembrane</keyword>
<keyword evidence="8" id="KW-1185">Reference proteome</keyword>
<evidence type="ECO:0000313" key="8">
    <source>
        <dbReference type="Proteomes" id="UP000245790"/>
    </source>
</evidence>
<sequence length="97" mass="11067">MRGIIYFILFILVCTLSILFFAQNDQDVVLSYFIGQLDTPLAFIIVGSLLVGYFIGVISLTGRLFKLRVKLKQAQHKLGQKTKEVENLRSLPIKDDY</sequence>
<feature type="transmembrane region" description="Helical" evidence="5">
    <location>
        <begin position="42"/>
        <end position="65"/>
    </location>
</feature>
<evidence type="ECO:0000256" key="3">
    <source>
        <dbReference type="ARBA" id="ARBA00022989"/>
    </source>
</evidence>
<proteinExistence type="predicted"/>
<dbReference type="EMBL" id="QGGU01000006">
    <property type="protein sequence ID" value="PWK50857.1"/>
    <property type="molecule type" value="Genomic_DNA"/>
</dbReference>
<dbReference type="GO" id="GO:0005886">
    <property type="term" value="C:plasma membrane"/>
    <property type="evidence" value="ECO:0007669"/>
    <property type="project" value="InterPro"/>
</dbReference>
<protein>
    <submittedName>
        <fullName evidence="7">Putative membrane protein</fullName>
    </submittedName>
</protein>
<evidence type="ECO:0000256" key="5">
    <source>
        <dbReference type="SAM" id="Phobius"/>
    </source>
</evidence>
<dbReference type="RefSeq" id="WP_170115202.1">
    <property type="nucleotide sequence ID" value="NZ_QGGU01000006.1"/>
</dbReference>
<gene>
    <name evidence="7" type="ORF">C8D97_106145</name>
</gene>
<evidence type="ECO:0000259" key="6">
    <source>
        <dbReference type="Pfam" id="PF06305"/>
    </source>
</evidence>
<dbReference type="Proteomes" id="UP000245790">
    <property type="component" value="Unassembled WGS sequence"/>
</dbReference>
<feature type="domain" description="Lipopolysaccharide assembly protein A" evidence="6">
    <location>
        <begin position="23"/>
        <end position="86"/>
    </location>
</feature>
<evidence type="ECO:0000256" key="2">
    <source>
        <dbReference type="ARBA" id="ARBA00022692"/>
    </source>
</evidence>